<name>A0AAV0XH24_9HEMI</name>
<feature type="compositionally biased region" description="Basic and acidic residues" evidence="1">
    <location>
        <begin position="203"/>
        <end position="212"/>
    </location>
</feature>
<proteinExistence type="predicted"/>
<dbReference type="AlphaFoldDB" id="A0AAV0XH24"/>
<comment type="caution">
    <text evidence="3">The sequence shown here is derived from an EMBL/GenBank/DDBJ whole genome shotgun (WGS) entry which is preliminary data.</text>
</comment>
<evidence type="ECO:0000313" key="3">
    <source>
        <dbReference type="EMBL" id="CAI6366837.1"/>
    </source>
</evidence>
<evidence type="ECO:0000256" key="2">
    <source>
        <dbReference type="SAM" id="SignalP"/>
    </source>
</evidence>
<keyword evidence="4" id="KW-1185">Reference proteome</keyword>
<sequence>MAQVFKLFCFSISVLLFLQLADAASSKESPSTGKESNDQDGEEQKPTFLKTIDKVKDSRPVKIAKEISSAAGEHLGKFGKDFASALKVEEEKQKNVDDENSFVPKVIQNNVVLPAKVLAQTSINALREPVGNILSSVQNEFTNELAKSEKDEDYVPIIGTFTQRANKPVALLKASKNIVGKTFGSIFGKASSLWSSTSSGKKNKAEKPEKED</sequence>
<feature type="region of interest" description="Disordered" evidence="1">
    <location>
        <begin position="27"/>
        <end position="51"/>
    </location>
</feature>
<protein>
    <submittedName>
        <fullName evidence="3">Uncharacterized protein</fullName>
    </submittedName>
</protein>
<accession>A0AAV0XH24</accession>
<feature type="chain" id="PRO_5043908944" evidence="2">
    <location>
        <begin position="24"/>
        <end position="212"/>
    </location>
</feature>
<dbReference type="Proteomes" id="UP001160148">
    <property type="component" value="Unassembled WGS sequence"/>
</dbReference>
<reference evidence="3 4" key="1">
    <citation type="submission" date="2023-01" db="EMBL/GenBank/DDBJ databases">
        <authorList>
            <person name="Whitehead M."/>
        </authorList>
    </citation>
    <scope>NUCLEOTIDE SEQUENCE [LARGE SCALE GENOMIC DNA]</scope>
</reference>
<feature type="region of interest" description="Disordered" evidence="1">
    <location>
        <begin position="191"/>
        <end position="212"/>
    </location>
</feature>
<evidence type="ECO:0000313" key="4">
    <source>
        <dbReference type="Proteomes" id="UP001160148"/>
    </source>
</evidence>
<dbReference type="EMBL" id="CARXXK010000004">
    <property type="protein sequence ID" value="CAI6366837.1"/>
    <property type="molecule type" value="Genomic_DNA"/>
</dbReference>
<feature type="signal peptide" evidence="2">
    <location>
        <begin position="1"/>
        <end position="23"/>
    </location>
</feature>
<evidence type="ECO:0000256" key="1">
    <source>
        <dbReference type="SAM" id="MobiDB-lite"/>
    </source>
</evidence>
<organism evidence="3 4">
    <name type="scientific">Macrosiphum euphorbiae</name>
    <name type="common">potato aphid</name>
    <dbReference type="NCBI Taxonomy" id="13131"/>
    <lineage>
        <taxon>Eukaryota</taxon>
        <taxon>Metazoa</taxon>
        <taxon>Ecdysozoa</taxon>
        <taxon>Arthropoda</taxon>
        <taxon>Hexapoda</taxon>
        <taxon>Insecta</taxon>
        <taxon>Pterygota</taxon>
        <taxon>Neoptera</taxon>
        <taxon>Paraneoptera</taxon>
        <taxon>Hemiptera</taxon>
        <taxon>Sternorrhyncha</taxon>
        <taxon>Aphidomorpha</taxon>
        <taxon>Aphidoidea</taxon>
        <taxon>Aphididae</taxon>
        <taxon>Macrosiphini</taxon>
        <taxon>Macrosiphum</taxon>
    </lineage>
</organism>
<gene>
    <name evidence="3" type="ORF">MEUPH1_LOCUS21376</name>
</gene>
<keyword evidence="2" id="KW-0732">Signal</keyword>